<reference evidence="2 3" key="1">
    <citation type="submission" date="2020-08" db="EMBL/GenBank/DDBJ databases">
        <title>Bridging the membrane lipid divide: bacteria of the FCB group superphylum have the potential to synthesize archaeal ether lipids.</title>
        <authorList>
            <person name="Villanueva L."/>
            <person name="Von Meijenfeldt F.A.B."/>
            <person name="Westbye A.B."/>
            <person name="Yadav S."/>
            <person name="Hopmans E.C."/>
            <person name="Dutilh B.E."/>
            <person name="Sinninghe Damste J.S."/>
        </authorList>
    </citation>
    <scope>NUCLEOTIDE SEQUENCE [LARGE SCALE GENOMIC DNA]</scope>
    <source>
        <strain evidence="2">NIOZ-UU17</strain>
    </source>
</reference>
<name>A0A8J6TPT1_9BACT</name>
<proteinExistence type="predicted"/>
<dbReference type="Proteomes" id="UP000605201">
    <property type="component" value="Unassembled WGS sequence"/>
</dbReference>
<comment type="caution">
    <text evidence="2">The sequence shown here is derived from an EMBL/GenBank/DDBJ whole genome shotgun (WGS) entry which is preliminary data.</text>
</comment>
<gene>
    <name evidence="2" type="ORF">H8D96_05155</name>
</gene>
<dbReference type="EMBL" id="JACNIG010000128">
    <property type="protein sequence ID" value="MBC8431288.1"/>
    <property type="molecule type" value="Genomic_DNA"/>
</dbReference>
<accession>A0A8J6TPT1</accession>
<feature type="compositionally biased region" description="Basic and acidic residues" evidence="1">
    <location>
        <begin position="88"/>
        <end position="123"/>
    </location>
</feature>
<dbReference type="AlphaFoldDB" id="A0A8J6TPT1"/>
<evidence type="ECO:0000256" key="1">
    <source>
        <dbReference type="SAM" id="MobiDB-lite"/>
    </source>
</evidence>
<sequence length="199" mass="22560">MKKILTLIVAAAFLIYPCVCFSSYIIHLKDGREFATENYSEEGDQIKFKRYGGVIGIQKGLVREIEVVEEVEELPAEKEGAKLGAPAEKTEAGKKEASESPEKAVEVEKPKEQGEPEDASEKEKKNLIDKYTKEFNLINEKFKDVQMMTKEDLYKFADKLIAFKKGVLSNRLGGIFSKHLLEIYSMLDKIEAILKFRGD</sequence>
<evidence type="ECO:0000313" key="3">
    <source>
        <dbReference type="Proteomes" id="UP000605201"/>
    </source>
</evidence>
<evidence type="ECO:0000313" key="2">
    <source>
        <dbReference type="EMBL" id="MBC8431288.1"/>
    </source>
</evidence>
<feature type="region of interest" description="Disordered" evidence="1">
    <location>
        <begin position="79"/>
        <end position="123"/>
    </location>
</feature>
<organism evidence="2 3">
    <name type="scientific">Candidatus Desulfatibia vada</name>
    <dbReference type="NCBI Taxonomy" id="2841696"/>
    <lineage>
        <taxon>Bacteria</taxon>
        <taxon>Pseudomonadati</taxon>
        <taxon>Thermodesulfobacteriota</taxon>
        <taxon>Desulfobacteria</taxon>
        <taxon>Desulfobacterales</taxon>
        <taxon>Desulfobacterales incertae sedis</taxon>
        <taxon>Candidatus Desulfatibia</taxon>
    </lineage>
</organism>
<protein>
    <submittedName>
        <fullName evidence="2">Uncharacterized protein</fullName>
    </submittedName>
</protein>